<gene>
    <name evidence="2" type="ORF">APLA_LOCUS10193</name>
    <name evidence="3" type="ORF">APLA_LOCUS17040</name>
</gene>
<dbReference type="SMART" id="SM00718">
    <property type="entry name" value="DM4_12"/>
    <property type="match status" value="1"/>
</dbReference>
<reference evidence="4 5" key="1">
    <citation type="submission" date="2020-04" db="EMBL/GenBank/DDBJ databases">
        <authorList>
            <person name="Wallbank WR R."/>
            <person name="Pardo Diaz C."/>
            <person name="Kozak K."/>
            <person name="Martin S."/>
            <person name="Jiggins C."/>
            <person name="Moest M."/>
            <person name="Warren A I."/>
            <person name="Byers J.R.P. K."/>
            <person name="Montejo-Kovacevich G."/>
            <person name="Yen C E."/>
        </authorList>
    </citation>
    <scope>NUCLEOTIDE SEQUENCE [LARGE SCALE GENOMIC DNA]</scope>
</reference>
<keyword evidence="1" id="KW-0732">Signal</keyword>
<dbReference type="EMBL" id="CADEBC010000522">
    <property type="protein sequence ID" value="CAB3244865.1"/>
    <property type="molecule type" value="Genomic_DNA"/>
</dbReference>
<evidence type="ECO:0000313" key="4">
    <source>
        <dbReference type="Proteomes" id="UP000494106"/>
    </source>
</evidence>
<dbReference type="PANTHER" id="PTHR21398:SF7">
    <property type="entry name" value="LP19941P"/>
    <property type="match status" value="1"/>
</dbReference>
<proteinExistence type="predicted"/>
<accession>A0A8S1BLU0</accession>
<sequence>MHRLNLFIVIFLTCLKFSVLLETINDDLKSRVLSRNKRYVAFPEGSSFSVAGCMTVGVIGQPAPSTSPGTFTFGLNWAIAYELPNSTETAAYYHIYKRKIFRQQHMQQRKYRRDLYGKLEAIMDNMGYNGRGCILKTLCEANQRLLPRGDNMIEEMFRTLFTLPPTKVLATEPLEHAIYDAAHRLGGIIDGCDRFKCPISLVDLIKGYYNAPSPTVDTGRSPWSLFSSSFQ</sequence>
<dbReference type="Proteomes" id="UP000494256">
    <property type="component" value="Unassembled WGS sequence"/>
</dbReference>
<evidence type="ECO:0000256" key="1">
    <source>
        <dbReference type="SAM" id="SignalP"/>
    </source>
</evidence>
<dbReference type="PANTHER" id="PTHR21398">
    <property type="entry name" value="AGAP007094-PA"/>
    <property type="match status" value="1"/>
</dbReference>
<dbReference type="Pfam" id="PF07841">
    <property type="entry name" value="DM4_12"/>
    <property type="match status" value="1"/>
</dbReference>
<comment type="caution">
    <text evidence="3">The sequence shown here is derived from an EMBL/GenBank/DDBJ whole genome shotgun (WGS) entry which is preliminary data.</text>
</comment>
<dbReference type="AlphaFoldDB" id="A0A8S1BLU0"/>
<dbReference type="EMBL" id="CADEBD010000857">
    <property type="protein sequence ID" value="CAB3260549.1"/>
    <property type="molecule type" value="Genomic_DNA"/>
</dbReference>
<feature type="chain" id="PRO_5036273215" evidence="1">
    <location>
        <begin position="21"/>
        <end position="231"/>
    </location>
</feature>
<evidence type="ECO:0000313" key="2">
    <source>
        <dbReference type="EMBL" id="CAB3244865.1"/>
    </source>
</evidence>
<organism evidence="3 5">
    <name type="scientific">Arctia plantaginis</name>
    <name type="common">Wood tiger moth</name>
    <name type="synonym">Phalaena plantaginis</name>
    <dbReference type="NCBI Taxonomy" id="874455"/>
    <lineage>
        <taxon>Eukaryota</taxon>
        <taxon>Metazoa</taxon>
        <taxon>Ecdysozoa</taxon>
        <taxon>Arthropoda</taxon>
        <taxon>Hexapoda</taxon>
        <taxon>Insecta</taxon>
        <taxon>Pterygota</taxon>
        <taxon>Neoptera</taxon>
        <taxon>Endopterygota</taxon>
        <taxon>Lepidoptera</taxon>
        <taxon>Glossata</taxon>
        <taxon>Ditrysia</taxon>
        <taxon>Noctuoidea</taxon>
        <taxon>Erebidae</taxon>
        <taxon>Arctiinae</taxon>
        <taxon>Arctia</taxon>
    </lineage>
</organism>
<name>A0A8S1BLU0_ARCPL</name>
<feature type="signal peptide" evidence="1">
    <location>
        <begin position="1"/>
        <end position="20"/>
    </location>
</feature>
<dbReference type="OrthoDB" id="8185446at2759"/>
<evidence type="ECO:0000313" key="5">
    <source>
        <dbReference type="Proteomes" id="UP000494256"/>
    </source>
</evidence>
<dbReference type="Proteomes" id="UP000494106">
    <property type="component" value="Unassembled WGS sequence"/>
</dbReference>
<evidence type="ECO:0000313" key="3">
    <source>
        <dbReference type="EMBL" id="CAB3260549.1"/>
    </source>
</evidence>
<dbReference type="InterPro" id="IPR006631">
    <property type="entry name" value="DM4_12"/>
</dbReference>
<protein>
    <submittedName>
        <fullName evidence="3">Uncharacterized protein</fullName>
    </submittedName>
</protein>
<keyword evidence="4" id="KW-1185">Reference proteome</keyword>